<dbReference type="PATRIC" id="fig|626887.3.peg.313"/>
<dbReference type="InterPro" id="IPR018247">
    <property type="entry name" value="EF_Hand_1_Ca_BS"/>
</dbReference>
<dbReference type="Proteomes" id="UP000013165">
    <property type="component" value="Unassembled WGS sequence"/>
</dbReference>
<organism evidence="1 2">
    <name type="scientific">Marinobacter nanhaiticus D15-8W</name>
    <dbReference type="NCBI Taxonomy" id="626887"/>
    <lineage>
        <taxon>Bacteria</taxon>
        <taxon>Pseudomonadati</taxon>
        <taxon>Pseudomonadota</taxon>
        <taxon>Gammaproteobacteria</taxon>
        <taxon>Pseudomonadales</taxon>
        <taxon>Marinobacteraceae</taxon>
        <taxon>Marinobacter</taxon>
    </lineage>
</organism>
<dbReference type="EMBL" id="APLQ01000008">
    <property type="protein sequence ID" value="ENO16938.2"/>
    <property type="molecule type" value="Genomic_DNA"/>
</dbReference>
<proteinExistence type="predicted"/>
<dbReference type="eggNOG" id="ENOG502Z8BQ">
    <property type="taxonomic scope" value="Bacteria"/>
</dbReference>
<accession>N6X722</accession>
<evidence type="ECO:0000313" key="1">
    <source>
        <dbReference type="EMBL" id="ENO16938.2"/>
    </source>
</evidence>
<keyword evidence="2" id="KW-1185">Reference proteome</keyword>
<dbReference type="HOGENOM" id="CLU_323327_0_0_6"/>
<comment type="caution">
    <text evidence="1">The sequence shown here is derived from an EMBL/GenBank/DDBJ whole genome shotgun (WGS) entry which is preliminary data.</text>
</comment>
<dbReference type="OrthoDB" id="5438497at2"/>
<evidence type="ECO:0000313" key="2">
    <source>
        <dbReference type="Proteomes" id="UP000013165"/>
    </source>
</evidence>
<dbReference type="RefSeq" id="WP_115840361.1">
    <property type="nucleotide sequence ID" value="NZ_AP028878.1"/>
</dbReference>
<sequence>MPKQNVEMLAFNRGIISPLALGRVDLERTALSAEIQTNWMPRVLGSMMLRPGLEYRWETNDSDVAKLIPFVFSTDETALVEVTGSSMRVWDGDSLVTRPSVSSTITNGEFTSNLNGWTDADETGTVSEYEFAALLGGRMKLTGNGTNQAARYQAVSTSSAGTEHALRIEILRGPVELKVGTSAGDDSYISATLRTGTHSLTFTPSGTFYIQFSSSLKRSVLVESVAVESAGIMELPSPWAEDDLNYLRWDQSGDVIFVACDRYQQRRIERRSATSWSIVRYQPEDGPFRIVNTSPITLTPSALSGDITVTASEDLFTNGHIGALFRLTSAGQEVQESISSDDTFTSSIRVTGIGNSRAFSVSVSGFSGGTVVTLQRSPGEPGSWTDVEDYTANTSKQYNDELDNQIIYYRLGIKSGEYGSGTVTVSLSFAGGSASGVVRVNYIVDGTEVGASVLSDLGSDTATSDWEEGAWSDLRGWPSAVALYEGRLWWSGGDYMWGSESDAYEDFDDQTEGDAGPISRAIGSGPVDVINWLLPLQRLLVGTEGSEKSARSNSLDEPLTPTNFNLKNISTQGSARVPAVVVDSKGLFVQRSGLRVYEMDFKASTYDYGSMDMTTLAPKVCSPGVKWLAVQRQPDTRVHCVLNDGAVAILIYDPVENVVCWVRLETDGEVEDAVVLPGDNEDQVYYVVKRTINGATKRYVERWAKEDDCQGGTLNRQADSFVVYPGSSLDHLEGQTVVMWGGGRDLGTATVSGGSVSLPSGVTEAVVGLPYTAQYKSTKLAYGAAMGSSLMQRKRINALALMLANTHYQGLQYGSSFDLLDDLPGMSQGAAITDDTVWEGFDEESFTFNDTWDTDSRLCLQASAPRPCTVLAAIMSMDTNDKA</sequence>
<reference evidence="1 2" key="1">
    <citation type="journal article" date="2013" name="Genome Announc.">
        <title>Genome Sequence of the Polycyclic Aromatic Hydrocarbon-Degrading Bacterium Strain Marinobacter nanhaiticus D15-8WT.</title>
        <authorList>
            <person name="Cui Z."/>
            <person name="Gao W."/>
            <person name="Li Q."/>
            <person name="Xu G."/>
            <person name="Zheng L."/>
        </authorList>
    </citation>
    <scope>NUCLEOTIDE SEQUENCE [LARGE SCALE GENOMIC DNA]</scope>
    <source>
        <strain evidence="1 2">D15-8W</strain>
    </source>
</reference>
<gene>
    <name evidence="1" type="ORF">J057_01665</name>
</gene>
<dbReference type="AlphaFoldDB" id="N6X722"/>
<dbReference type="PROSITE" id="PS00018">
    <property type="entry name" value="EF_HAND_1"/>
    <property type="match status" value="1"/>
</dbReference>
<dbReference type="STRING" id="626887.J057_01665"/>
<name>N6X722_9GAMM</name>
<protein>
    <submittedName>
        <fullName evidence="1">Uncharacterized protein</fullName>
    </submittedName>
</protein>